<protein>
    <submittedName>
        <fullName evidence="1">Uncharacterized protein</fullName>
    </submittedName>
</protein>
<evidence type="ECO:0000313" key="1">
    <source>
        <dbReference type="EMBL" id="GAH42798.1"/>
    </source>
</evidence>
<name>X1HBV5_9ZZZZ</name>
<proteinExistence type="predicted"/>
<dbReference type="AlphaFoldDB" id="X1HBV5"/>
<accession>X1HBV5</accession>
<gene>
    <name evidence="1" type="ORF">S03H2_23126</name>
</gene>
<organism evidence="1">
    <name type="scientific">marine sediment metagenome</name>
    <dbReference type="NCBI Taxonomy" id="412755"/>
    <lineage>
        <taxon>unclassified sequences</taxon>
        <taxon>metagenomes</taxon>
        <taxon>ecological metagenomes</taxon>
    </lineage>
</organism>
<dbReference type="EMBL" id="BARU01012580">
    <property type="protein sequence ID" value="GAH42798.1"/>
    <property type="molecule type" value="Genomic_DNA"/>
</dbReference>
<comment type="caution">
    <text evidence="1">The sequence shown here is derived from an EMBL/GenBank/DDBJ whole genome shotgun (WGS) entry which is preliminary data.</text>
</comment>
<sequence>FWMEFEFLLIAIGILDTQIGPFQQDIQFDK</sequence>
<reference evidence="1" key="1">
    <citation type="journal article" date="2014" name="Front. Microbiol.">
        <title>High frequency of phylogenetically diverse reductive dehalogenase-homologous genes in deep subseafloor sedimentary metagenomes.</title>
        <authorList>
            <person name="Kawai M."/>
            <person name="Futagami T."/>
            <person name="Toyoda A."/>
            <person name="Takaki Y."/>
            <person name="Nishi S."/>
            <person name="Hori S."/>
            <person name="Arai W."/>
            <person name="Tsubouchi T."/>
            <person name="Morono Y."/>
            <person name="Uchiyama I."/>
            <person name="Ito T."/>
            <person name="Fujiyama A."/>
            <person name="Inagaki F."/>
            <person name="Takami H."/>
        </authorList>
    </citation>
    <scope>NUCLEOTIDE SEQUENCE</scope>
    <source>
        <strain evidence="1">Expedition CK06-06</strain>
    </source>
</reference>
<feature type="non-terminal residue" evidence="1">
    <location>
        <position position="1"/>
    </location>
</feature>